<dbReference type="CDD" id="cd05911">
    <property type="entry name" value="Firefly_Luc_like"/>
    <property type="match status" value="1"/>
</dbReference>
<evidence type="ECO:0000259" key="5">
    <source>
        <dbReference type="Pfam" id="PF13193"/>
    </source>
</evidence>
<keyword evidence="2" id="KW-0436">Ligase</keyword>
<evidence type="ECO:0000256" key="3">
    <source>
        <dbReference type="ARBA" id="ARBA00023098"/>
    </source>
</evidence>
<dbReference type="InterPro" id="IPR042099">
    <property type="entry name" value="ANL_N_sf"/>
</dbReference>
<dbReference type="InterPro" id="IPR025110">
    <property type="entry name" value="AMP-bd_C"/>
</dbReference>
<feature type="domain" description="AMP-dependent synthetase/ligase" evidence="4">
    <location>
        <begin position="26"/>
        <end position="381"/>
    </location>
</feature>
<comment type="caution">
    <text evidence="6">The sequence shown here is derived from an EMBL/GenBank/DDBJ whole genome shotgun (WGS) entry which is preliminary data.</text>
</comment>
<dbReference type="Pfam" id="PF13193">
    <property type="entry name" value="AMP-binding_C"/>
    <property type="match status" value="1"/>
</dbReference>
<protein>
    <submittedName>
        <fullName evidence="6">Uncharacterized protein</fullName>
    </submittedName>
</protein>
<proteinExistence type="inferred from homology"/>
<dbReference type="InterPro" id="IPR000873">
    <property type="entry name" value="AMP-dep_synth/lig_dom"/>
</dbReference>
<dbReference type="PANTHER" id="PTHR24096">
    <property type="entry name" value="LONG-CHAIN-FATTY-ACID--COA LIGASE"/>
    <property type="match status" value="1"/>
</dbReference>
<dbReference type="Proteomes" id="UP001642483">
    <property type="component" value="Unassembled WGS sequence"/>
</dbReference>
<keyword evidence="3" id="KW-0443">Lipid metabolism</keyword>
<dbReference type="InterPro" id="IPR020845">
    <property type="entry name" value="AMP-binding_CS"/>
</dbReference>
<dbReference type="PANTHER" id="PTHR24096:SF149">
    <property type="entry name" value="AMP-BINDING DOMAIN-CONTAINING PROTEIN-RELATED"/>
    <property type="match status" value="1"/>
</dbReference>
<dbReference type="EMBL" id="CAWYQH010000101">
    <property type="protein sequence ID" value="CAK8685898.1"/>
    <property type="molecule type" value="Genomic_DNA"/>
</dbReference>
<gene>
    <name evidence="6" type="ORF">CVLEPA_LOCUS17610</name>
</gene>
<name>A0ABP0G222_CLALP</name>
<evidence type="ECO:0000259" key="4">
    <source>
        <dbReference type="Pfam" id="PF00501"/>
    </source>
</evidence>
<dbReference type="SUPFAM" id="SSF56801">
    <property type="entry name" value="Acetyl-CoA synthetase-like"/>
    <property type="match status" value="1"/>
</dbReference>
<accession>A0ABP0G222</accession>
<keyword evidence="7" id="KW-1185">Reference proteome</keyword>
<evidence type="ECO:0000313" key="6">
    <source>
        <dbReference type="EMBL" id="CAK8685898.1"/>
    </source>
</evidence>
<evidence type="ECO:0000313" key="7">
    <source>
        <dbReference type="Proteomes" id="UP001642483"/>
    </source>
</evidence>
<dbReference type="Pfam" id="PF00501">
    <property type="entry name" value="AMP-binding"/>
    <property type="match status" value="1"/>
</dbReference>
<sequence length="521" mass="57777">MVLKTTYPELVIPQVSFYKYNVDIMRQHGDKVALVNAGTGQQLTFREIIKFSQKLASAFNRKGLKKQEVVALCTANCLEYPIVILGTAACNAITTTCNPLYTFDETLKQFENSQPRFVITESTQVSKMLKVAEKIPSIKEIFSIDPSHLCSSLWTLIEEDDGHNFPFHVSVDPMADCVLLPYSSGTTGVPKGVMITHHNMVALLVILRGLGKLPPWLITYSVIPMFHSYGLLRLFVLLEGLKHVIDKRFRIKNFLEAVEKYQINAFFAVPPILMELANNPLVEKYDTSSLRLLGSGAAPLAPQVAKSAMQKMQSMIVQGWGLTEAVVITTLGMPGAPLTSVGFVVPNTKIKIVDPHTREELGVNEDGEILVKGPQVMKGYFRNPTANANTFDPEAWLCTGDIGHYDENGMVYLVDRLKELIKYKGFQVAPAELESLILSHPKVRDVGVVGIPDAESGEVPKAYVVKKDSSLTATELNSFVEEKVSRYKYLRGGIEFIGEIPKSATGKILRRELRALSQSKL</sequence>
<dbReference type="Gene3D" id="3.30.300.30">
    <property type="match status" value="1"/>
</dbReference>
<reference evidence="6 7" key="1">
    <citation type="submission" date="2024-02" db="EMBL/GenBank/DDBJ databases">
        <authorList>
            <person name="Daric V."/>
            <person name="Darras S."/>
        </authorList>
    </citation>
    <scope>NUCLEOTIDE SEQUENCE [LARGE SCALE GENOMIC DNA]</scope>
</reference>
<feature type="domain" description="AMP-binding enzyme C-terminal" evidence="5">
    <location>
        <begin position="432"/>
        <end position="507"/>
    </location>
</feature>
<evidence type="ECO:0000256" key="1">
    <source>
        <dbReference type="ARBA" id="ARBA00006432"/>
    </source>
</evidence>
<dbReference type="PROSITE" id="PS00455">
    <property type="entry name" value="AMP_BINDING"/>
    <property type="match status" value="1"/>
</dbReference>
<dbReference type="InterPro" id="IPR045851">
    <property type="entry name" value="AMP-bd_C_sf"/>
</dbReference>
<evidence type="ECO:0000256" key="2">
    <source>
        <dbReference type="ARBA" id="ARBA00022598"/>
    </source>
</evidence>
<dbReference type="Gene3D" id="3.40.50.12780">
    <property type="entry name" value="N-terminal domain of ligase-like"/>
    <property type="match status" value="1"/>
</dbReference>
<comment type="similarity">
    <text evidence="1">Belongs to the ATP-dependent AMP-binding enzyme family.</text>
</comment>
<organism evidence="6 7">
    <name type="scientific">Clavelina lepadiformis</name>
    <name type="common">Light-bulb sea squirt</name>
    <name type="synonym">Ascidia lepadiformis</name>
    <dbReference type="NCBI Taxonomy" id="159417"/>
    <lineage>
        <taxon>Eukaryota</taxon>
        <taxon>Metazoa</taxon>
        <taxon>Chordata</taxon>
        <taxon>Tunicata</taxon>
        <taxon>Ascidiacea</taxon>
        <taxon>Aplousobranchia</taxon>
        <taxon>Clavelinidae</taxon>
        <taxon>Clavelina</taxon>
    </lineage>
</organism>